<organism evidence="2 3">
    <name type="scientific">Streptococcus canis FSL Z3-227</name>
    <dbReference type="NCBI Taxonomy" id="482234"/>
    <lineage>
        <taxon>Bacteria</taxon>
        <taxon>Bacillati</taxon>
        <taxon>Bacillota</taxon>
        <taxon>Bacilli</taxon>
        <taxon>Lactobacillales</taxon>
        <taxon>Streptococcaceae</taxon>
        <taxon>Streptococcus</taxon>
    </lineage>
</organism>
<comment type="caution">
    <text evidence="2">The sequence shown here is derived from an EMBL/GenBank/DDBJ whole genome shotgun (WGS) entry which is preliminary data.</text>
</comment>
<protein>
    <submittedName>
        <fullName evidence="2">Uncharacterized protein</fullName>
    </submittedName>
</protein>
<reference evidence="2 3" key="1">
    <citation type="journal article" date="2012" name="PLoS ONE">
        <title>Gene Repertoire Evolution of Streptococcus pyogenes Inferred from Phylogenomic Analysis with Streptococcus canis and Streptococcus dysgalactiae.</title>
        <authorList>
            <person name="Lefebure T."/>
            <person name="Richards V.P."/>
            <person name="Lang P."/>
            <person name="Pavinski-Bitar P."/>
            <person name="Stanhope M.J."/>
        </authorList>
    </citation>
    <scope>NUCLEOTIDE SEQUENCE [LARGE SCALE GENOMIC DNA]</scope>
    <source>
        <strain evidence="2 3">FSL Z3-227</strain>
    </source>
</reference>
<evidence type="ECO:0000256" key="1">
    <source>
        <dbReference type="SAM" id="Phobius"/>
    </source>
</evidence>
<gene>
    <name evidence="2" type="ORF">SCAZ3_10170</name>
</gene>
<name>A0AAV3FVG2_STRCB</name>
<accession>A0AAV3FVG2</accession>
<evidence type="ECO:0000313" key="2">
    <source>
        <dbReference type="EMBL" id="EIQ82719.1"/>
    </source>
</evidence>
<dbReference type="GeneID" id="49629863"/>
<dbReference type="AlphaFoldDB" id="A0AAV3FVG2"/>
<dbReference type="RefSeq" id="WP_003045364.1">
    <property type="nucleotide sequence ID" value="NZ_AIDX01000001.2"/>
</dbReference>
<evidence type="ECO:0000313" key="3">
    <source>
        <dbReference type="Proteomes" id="UP000004423"/>
    </source>
</evidence>
<keyword evidence="1" id="KW-1133">Transmembrane helix</keyword>
<dbReference type="Proteomes" id="UP000004423">
    <property type="component" value="Unassembled WGS sequence"/>
</dbReference>
<proteinExistence type="predicted"/>
<sequence length="54" mass="5963">MNSATRQLFVATRTAISLMGTKVTLEQGFRFTYQVISGLALVGLMLSFTLPRKP</sequence>
<keyword evidence="1" id="KW-0812">Transmembrane</keyword>
<feature type="transmembrane region" description="Helical" evidence="1">
    <location>
        <begin position="31"/>
        <end position="50"/>
    </location>
</feature>
<dbReference type="EMBL" id="AIDX01000001">
    <property type="protein sequence ID" value="EIQ82719.1"/>
    <property type="molecule type" value="Genomic_DNA"/>
</dbReference>
<keyword evidence="1" id="KW-0472">Membrane</keyword>